<gene>
    <name evidence="3" type="ORF">OKIOD_LOCUS12860</name>
</gene>
<evidence type="ECO:0000256" key="2">
    <source>
        <dbReference type="SAM" id="MobiDB-lite"/>
    </source>
</evidence>
<evidence type="ECO:0000313" key="3">
    <source>
        <dbReference type="EMBL" id="CAG5109575.1"/>
    </source>
</evidence>
<keyword evidence="4" id="KW-1185">Reference proteome</keyword>
<protein>
    <submittedName>
        <fullName evidence="3">Oidioi.mRNA.OKI2018_I69.chr2.g4095.t1.cds</fullName>
    </submittedName>
</protein>
<sequence>MSKYSSTDSVFRTTGSVPLPERADRNRPFQFVPQSSASLIQKAYEKKQRIHGNTIKREQILNDGLRKQLEEQVPVMNHEINEENQYQTPHVHFPEYDTNHEYQNLPMILDSEKSSMITPPPAFHINQEYLSPNQGPPSPDPELEELKALLLSKKRRLQDAETLLGEAEELIITRDRQKTKIENLNLTYKEIENAKKNLDGIRNMTLTVKKERLDAQLENEELAEYYNSLVDKKYEADKKIKTLRRATVAGPEMTEDTESEFKKLLKERKAENEKLRERINRRKKELTRRNHKLEIAKQQNETAHKTHDEIKDQDAKITAEKTEQIRKLENEANALRTKIDGIVNNDQALINLNTRKAQLEENHRVLMGRFEEANKAIDKRLEEGPKVVINDPYYNNLRLQKQLKDKEIAKLEKAKREIKWKYHQVWCQLNDVDESDDEQDVAVDPSVLIVPESVASHRLGSFKSTARF</sequence>
<evidence type="ECO:0000313" key="4">
    <source>
        <dbReference type="Proteomes" id="UP001158576"/>
    </source>
</evidence>
<evidence type="ECO:0000256" key="1">
    <source>
        <dbReference type="SAM" id="Coils"/>
    </source>
</evidence>
<name>A0ABN7SWR2_OIKDI</name>
<reference evidence="3 4" key="1">
    <citation type="submission" date="2021-04" db="EMBL/GenBank/DDBJ databases">
        <authorList>
            <person name="Bliznina A."/>
        </authorList>
    </citation>
    <scope>NUCLEOTIDE SEQUENCE [LARGE SCALE GENOMIC DNA]</scope>
</reference>
<organism evidence="3 4">
    <name type="scientific">Oikopleura dioica</name>
    <name type="common">Tunicate</name>
    <dbReference type="NCBI Taxonomy" id="34765"/>
    <lineage>
        <taxon>Eukaryota</taxon>
        <taxon>Metazoa</taxon>
        <taxon>Chordata</taxon>
        <taxon>Tunicata</taxon>
        <taxon>Appendicularia</taxon>
        <taxon>Copelata</taxon>
        <taxon>Oikopleuridae</taxon>
        <taxon>Oikopleura</taxon>
    </lineage>
</organism>
<feature type="coiled-coil region" evidence="1">
    <location>
        <begin position="143"/>
        <end position="223"/>
    </location>
</feature>
<dbReference type="EMBL" id="OU015567">
    <property type="protein sequence ID" value="CAG5109575.1"/>
    <property type="molecule type" value="Genomic_DNA"/>
</dbReference>
<feature type="coiled-coil region" evidence="1">
    <location>
        <begin position="254"/>
        <end position="417"/>
    </location>
</feature>
<dbReference type="Proteomes" id="UP001158576">
    <property type="component" value="Chromosome 2"/>
</dbReference>
<accession>A0ABN7SWR2</accession>
<feature type="region of interest" description="Disordered" evidence="2">
    <location>
        <begin position="1"/>
        <end position="28"/>
    </location>
</feature>
<proteinExistence type="predicted"/>
<feature type="compositionally biased region" description="Polar residues" evidence="2">
    <location>
        <begin position="1"/>
        <end position="16"/>
    </location>
</feature>
<keyword evidence="1" id="KW-0175">Coiled coil</keyword>